<proteinExistence type="predicted"/>
<protein>
    <recommendedName>
        <fullName evidence="7">RING-type domain-containing protein</fullName>
    </recommendedName>
</protein>
<evidence type="ECO:0000256" key="2">
    <source>
        <dbReference type="ARBA" id="ARBA00022771"/>
    </source>
</evidence>
<organism evidence="9">
    <name type="scientific">Volvox carteri f. nagariensis</name>
    <dbReference type="NCBI Taxonomy" id="3068"/>
    <lineage>
        <taxon>Eukaryota</taxon>
        <taxon>Viridiplantae</taxon>
        <taxon>Chlorophyta</taxon>
        <taxon>core chlorophytes</taxon>
        <taxon>Chlorophyceae</taxon>
        <taxon>CS clade</taxon>
        <taxon>Chlamydomonadales</taxon>
        <taxon>Volvocaceae</taxon>
        <taxon>Volvox</taxon>
    </lineage>
</organism>
<dbReference type="InterPro" id="IPR017907">
    <property type="entry name" value="Znf_RING_CS"/>
</dbReference>
<dbReference type="Proteomes" id="UP000001058">
    <property type="component" value="Unassembled WGS sequence"/>
</dbReference>
<evidence type="ECO:0000313" key="9">
    <source>
        <dbReference type="Proteomes" id="UP000001058"/>
    </source>
</evidence>
<evidence type="ECO:0000256" key="5">
    <source>
        <dbReference type="SAM" id="MobiDB-lite"/>
    </source>
</evidence>
<dbReference type="PROSITE" id="PS00518">
    <property type="entry name" value="ZF_RING_1"/>
    <property type="match status" value="1"/>
</dbReference>
<feature type="compositionally biased region" description="Gly residues" evidence="5">
    <location>
        <begin position="418"/>
        <end position="434"/>
    </location>
</feature>
<evidence type="ECO:0000313" key="8">
    <source>
        <dbReference type="EMBL" id="EFJ46917.1"/>
    </source>
</evidence>
<dbReference type="InParanoid" id="D8U0C4"/>
<dbReference type="AlphaFoldDB" id="D8U0C4"/>
<keyword evidence="2 4" id="KW-0863">Zinc-finger</keyword>
<keyword evidence="9" id="KW-1185">Reference proteome</keyword>
<evidence type="ECO:0000256" key="1">
    <source>
        <dbReference type="ARBA" id="ARBA00022723"/>
    </source>
</evidence>
<dbReference type="InterPro" id="IPR013083">
    <property type="entry name" value="Znf_RING/FYVE/PHD"/>
</dbReference>
<feature type="transmembrane region" description="Helical" evidence="6">
    <location>
        <begin position="77"/>
        <end position="95"/>
    </location>
</feature>
<keyword evidence="6" id="KW-1133">Transmembrane helix</keyword>
<dbReference type="Gene3D" id="3.30.40.10">
    <property type="entry name" value="Zinc/RING finger domain, C3HC4 (zinc finger)"/>
    <property type="match status" value="1"/>
</dbReference>
<dbReference type="PANTHER" id="PTHR23041">
    <property type="entry name" value="RING FINGER DOMAIN-CONTAINING"/>
    <property type="match status" value="1"/>
</dbReference>
<evidence type="ECO:0000256" key="3">
    <source>
        <dbReference type="ARBA" id="ARBA00022833"/>
    </source>
</evidence>
<sequence length="434" mass="46806">MHGQRVAYESTHQATFCNPYNIGVNAIFLVLIPYTLVTALHDTHLEVSLILGTAFSGANLLIGIIARIAGGYRTWPYALELFMLAVNAVLLGVSYPAPDNVTKYLPFIANSFYAAFSLASIILTTPFTLQYAREFVPASAAMHDRLVRAAYVTAAVWSLTFVTNTLVFLVPICRGRDADHGDVLNLVFRIILPTFLGLFAALFTRLWPLRVMRHLAKSVGFDGAYQKVLVNPLALMGVGMPPPPPPPLPPPAPGPYSGVTQRRSPKGYKCTICLERMEADLATTTCGHMFCFKCISSWVQKSGNCPQCRSKLTRTKIIRIYPPSCDYVIDSGAATGAGVALLLLLLPAESLSTYLFVYLANRMNAGAGGLRDAAHLARAPEGNQRIPGHRPPPNIEPEPEPEADDTSWKGTRSCQEHCGGGGGARCSGAAEGGA</sequence>
<dbReference type="RefSeq" id="XP_002952126.1">
    <property type="nucleotide sequence ID" value="XM_002952080.1"/>
</dbReference>
<dbReference type="PANTHER" id="PTHR23041:SF78">
    <property type="entry name" value="E3 UBIQUITIN-PROTEIN LIGASE RNF4"/>
    <property type="match status" value="1"/>
</dbReference>
<feature type="transmembrane region" description="Helical" evidence="6">
    <location>
        <begin position="47"/>
        <end position="65"/>
    </location>
</feature>
<evidence type="ECO:0000259" key="7">
    <source>
        <dbReference type="PROSITE" id="PS50089"/>
    </source>
</evidence>
<feature type="transmembrane region" description="Helical" evidence="6">
    <location>
        <begin position="107"/>
        <end position="129"/>
    </location>
</feature>
<feature type="domain" description="RING-type" evidence="7">
    <location>
        <begin position="270"/>
        <end position="309"/>
    </location>
</feature>
<reference evidence="8 9" key="1">
    <citation type="journal article" date="2010" name="Science">
        <title>Genomic analysis of organismal complexity in the multicellular green alga Volvox carteri.</title>
        <authorList>
            <person name="Prochnik S.E."/>
            <person name="Umen J."/>
            <person name="Nedelcu A.M."/>
            <person name="Hallmann A."/>
            <person name="Miller S.M."/>
            <person name="Nishii I."/>
            <person name="Ferris P."/>
            <person name="Kuo A."/>
            <person name="Mitros T."/>
            <person name="Fritz-Laylin L.K."/>
            <person name="Hellsten U."/>
            <person name="Chapman J."/>
            <person name="Simakov O."/>
            <person name="Rensing S.A."/>
            <person name="Terry A."/>
            <person name="Pangilinan J."/>
            <person name="Kapitonov V."/>
            <person name="Jurka J."/>
            <person name="Salamov A."/>
            <person name="Shapiro H."/>
            <person name="Schmutz J."/>
            <person name="Grimwood J."/>
            <person name="Lindquist E."/>
            <person name="Lucas S."/>
            <person name="Grigoriev I.V."/>
            <person name="Schmitt R."/>
            <person name="Kirk D."/>
            <person name="Rokhsar D.S."/>
        </authorList>
    </citation>
    <scope>NUCLEOTIDE SEQUENCE [LARGE SCALE GENOMIC DNA]</scope>
    <source>
        <strain evidence="9">f. Nagariensis / Eve</strain>
    </source>
</reference>
<keyword evidence="6" id="KW-0472">Membrane</keyword>
<keyword evidence="6" id="KW-0812">Transmembrane</keyword>
<keyword evidence="1" id="KW-0479">Metal-binding</keyword>
<feature type="transmembrane region" description="Helical" evidence="6">
    <location>
        <begin position="149"/>
        <end position="170"/>
    </location>
</feature>
<dbReference type="KEGG" id="vcn:VOLCADRAFT_92717"/>
<gene>
    <name evidence="8" type="ORF">VOLCADRAFT_92717</name>
</gene>
<feature type="transmembrane region" description="Helical" evidence="6">
    <location>
        <begin position="20"/>
        <end position="41"/>
    </location>
</feature>
<dbReference type="EMBL" id="GL378348">
    <property type="protein sequence ID" value="EFJ46917.1"/>
    <property type="molecule type" value="Genomic_DNA"/>
</dbReference>
<dbReference type="SUPFAM" id="SSF57850">
    <property type="entry name" value="RING/U-box"/>
    <property type="match status" value="1"/>
</dbReference>
<dbReference type="GeneID" id="9617267"/>
<evidence type="ECO:0000256" key="6">
    <source>
        <dbReference type="SAM" id="Phobius"/>
    </source>
</evidence>
<dbReference type="OrthoDB" id="531610at2759"/>
<feature type="region of interest" description="Disordered" evidence="5">
    <location>
        <begin position="379"/>
        <end position="434"/>
    </location>
</feature>
<dbReference type="STRING" id="3068.D8U0C4"/>
<accession>D8U0C4</accession>
<evidence type="ECO:0000256" key="4">
    <source>
        <dbReference type="PROSITE-ProRule" id="PRU00175"/>
    </source>
</evidence>
<keyword evidence="3" id="KW-0862">Zinc</keyword>
<feature type="transmembrane region" description="Helical" evidence="6">
    <location>
        <begin position="190"/>
        <end position="207"/>
    </location>
</feature>
<name>D8U0C4_VOLCA</name>
<dbReference type="eggNOG" id="KOG0320">
    <property type="taxonomic scope" value="Eukaryota"/>
</dbReference>
<dbReference type="SMART" id="SM00184">
    <property type="entry name" value="RING"/>
    <property type="match status" value="1"/>
</dbReference>
<dbReference type="PROSITE" id="PS50089">
    <property type="entry name" value="ZF_RING_2"/>
    <property type="match status" value="1"/>
</dbReference>
<dbReference type="InterPro" id="IPR047134">
    <property type="entry name" value="RNF4"/>
</dbReference>
<dbReference type="GO" id="GO:0008270">
    <property type="term" value="F:zinc ion binding"/>
    <property type="evidence" value="ECO:0007669"/>
    <property type="project" value="UniProtKB-KW"/>
</dbReference>
<dbReference type="InterPro" id="IPR001841">
    <property type="entry name" value="Znf_RING"/>
</dbReference>
<dbReference type="Pfam" id="PF13639">
    <property type="entry name" value="zf-RING_2"/>
    <property type="match status" value="1"/>
</dbReference>